<evidence type="ECO:0000256" key="1">
    <source>
        <dbReference type="SAM" id="Phobius"/>
    </source>
</evidence>
<dbReference type="AlphaFoldDB" id="A0A815EVY1"/>
<reference evidence="2" key="1">
    <citation type="submission" date="2021-02" db="EMBL/GenBank/DDBJ databases">
        <authorList>
            <person name="Nowell W R."/>
        </authorList>
    </citation>
    <scope>NUCLEOTIDE SEQUENCE</scope>
</reference>
<protein>
    <submittedName>
        <fullName evidence="2">Uncharacterized protein</fullName>
    </submittedName>
</protein>
<evidence type="ECO:0000313" key="3">
    <source>
        <dbReference type="Proteomes" id="UP000663852"/>
    </source>
</evidence>
<comment type="caution">
    <text evidence="2">The sequence shown here is derived from an EMBL/GenBank/DDBJ whole genome shotgun (WGS) entry which is preliminary data.</text>
</comment>
<proteinExistence type="predicted"/>
<keyword evidence="1" id="KW-0812">Transmembrane</keyword>
<accession>A0A815EVY1</accession>
<dbReference type="Proteomes" id="UP000663852">
    <property type="component" value="Unassembled WGS sequence"/>
</dbReference>
<evidence type="ECO:0000313" key="2">
    <source>
        <dbReference type="EMBL" id="CAF1315494.1"/>
    </source>
</evidence>
<keyword evidence="1" id="KW-0472">Membrane</keyword>
<sequence length="84" mass="9538">MEVSSGFEYILLTFAPVLGMSVKLLGWIDLVILHRMVSRHSASNGVRQVGYRRLKYILLIFVPLLGISLKPLGYIDLVILHRMV</sequence>
<feature type="non-terminal residue" evidence="2">
    <location>
        <position position="1"/>
    </location>
</feature>
<dbReference type="EMBL" id="CAJNOJ010000230">
    <property type="protein sequence ID" value="CAF1315494.1"/>
    <property type="molecule type" value="Genomic_DNA"/>
</dbReference>
<keyword evidence="1" id="KW-1133">Transmembrane helix</keyword>
<name>A0A815EVY1_ADIRI</name>
<gene>
    <name evidence="2" type="ORF">EDS130_LOCUS31380</name>
</gene>
<organism evidence="2 3">
    <name type="scientific">Adineta ricciae</name>
    <name type="common">Rotifer</name>
    <dbReference type="NCBI Taxonomy" id="249248"/>
    <lineage>
        <taxon>Eukaryota</taxon>
        <taxon>Metazoa</taxon>
        <taxon>Spiralia</taxon>
        <taxon>Gnathifera</taxon>
        <taxon>Rotifera</taxon>
        <taxon>Eurotatoria</taxon>
        <taxon>Bdelloidea</taxon>
        <taxon>Adinetida</taxon>
        <taxon>Adinetidae</taxon>
        <taxon>Adineta</taxon>
    </lineage>
</organism>
<feature type="transmembrane region" description="Helical" evidence="1">
    <location>
        <begin position="6"/>
        <end position="33"/>
    </location>
</feature>
<feature type="transmembrane region" description="Helical" evidence="1">
    <location>
        <begin position="54"/>
        <end position="75"/>
    </location>
</feature>